<dbReference type="Pfam" id="PF00462">
    <property type="entry name" value="Glutaredoxin"/>
    <property type="match status" value="1"/>
</dbReference>
<name>A0A2T4YT25_9SPHN</name>
<feature type="domain" description="Glutaredoxin" evidence="1">
    <location>
        <begin position="17"/>
        <end position="69"/>
    </location>
</feature>
<gene>
    <name evidence="2" type="ORF">C8J24_0341</name>
</gene>
<comment type="caution">
    <text evidence="2">The sequence shown here is derived from an EMBL/GenBank/DDBJ whole genome shotgun (WGS) entry which is preliminary data.</text>
</comment>
<dbReference type="InterPro" id="IPR002109">
    <property type="entry name" value="Glutaredoxin"/>
</dbReference>
<proteinExistence type="predicted"/>
<dbReference type="PRINTS" id="PR00160">
    <property type="entry name" value="GLUTAREDOXIN"/>
</dbReference>
<accession>A0A2T4YT25</accession>
<dbReference type="EMBL" id="PZZN01000001">
    <property type="protein sequence ID" value="PTM46960.1"/>
    <property type="molecule type" value="Genomic_DNA"/>
</dbReference>
<dbReference type="InterPro" id="IPR036249">
    <property type="entry name" value="Thioredoxin-like_sf"/>
</dbReference>
<sequence>MTQTRTATLHRMVLPDHTCPFGVRAKQLLQAEGYDVDDQILRDRDRVEAFKTEHGIATTPLIVIDGETIGGCDDLERYLAER</sequence>
<dbReference type="Gene3D" id="3.40.30.10">
    <property type="entry name" value="Glutaredoxin"/>
    <property type="match status" value="1"/>
</dbReference>
<evidence type="ECO:0000313" key="3">
    <source>
        <dbReference type="Proteomes" id="UP000240996"/>
    </source>
</evidence>
<dbReference type="Proteomes" id="UP000240996">
    <property type="component" value="Unassembled WGS sequence"/>
</dbReference>
<dbReference type="SUPFAM" id="SSF52833">
    <property type="entry name" value="Thioredoxin-like"/>
    <property type="match status" value="1"/>
</dbReference>
<evidence type="ECO:0000259" key="1">
    <source>
        <dbReference type="Pfam" id="PF00462"/>
    </source>
</evidence>
<keyword evidence="3" id="KW-1185">Reference proteome</keyword>
<dbReference type="RefSeq" id="WP_107931398.1">
    <property type="nucleotide sequence ID" value="NZ_PZZN01000001.1"/>
</dbReference>
<reference evidence="2 3" key="1">
    <citation type="submission" date="2018-04" db="EMBL/GenBank/DDBJ databases">
        <title>Genomic Encyclopedia of Type Strains, Phase III (KMG-III): the genomes of soil and plant-associated and newly described type strains.</title>
        <authorList>
            <person name="Whitman W."/>
        </authorList>
    </citation>
    <scope>NUCLEOTIDE SEQUENCE [LARGE SCALE GENOMIC DNA]</scope>
    <source>
        <strain evidence="2 3">NW12</strain>
    </source>
</reference>
<protein>
    <submittedName>
        <fullName evidence="2">Glutaredoxin</fullName>
    </submittedName>
</protein>
<dbReference type="PROSITE" id="PS51354">
    <property type="entry name" value="GLUTAREDOXIN_2"/>
    <property type="match status" value="1"/>
</dbReference>
<dbReference type="InterPro" id="IPR014025">
    <property type="entry name" value="Glutaredoxin_subgr"/>
</dbReference>
<dbReference type="AlphaFoldDB" id="A0A2T4YT25"/>
<organism evidence="2 3">
    <name type="scientific">Sphingomonas aerolata</name>
    <dbReference type="NCBI Taxonomy" id="185951"/>
    <lineage>
        <taxon>Bacteria</taxon>
        <taxon>Pseudomonadati</taxon>
        <taxon>Pseudomonadota</taxon>
        <taxon>Alphaproteobacteria</taxon>
        <taxon>Sphingomonadales</taxon>
        <taxon>Sphingomonadaceae</taxon>
        <taxon>Sphingomonas</taxon>
    </lineage>
</organism>
<evidence type="ECO:0000313" key="2">
    <source>
        <dbReference type="EMBL" id="PTM46960.1"/>
    </source>
</evidence>